<dbReference type="Proteomes" id="UP000261079">
    <property type="component" value="Unassembled WGS sequence"/>
</dbReference>
<dbReference type="EMBL" id="NOUW01000017">
    <property type="protein sequence ID" value="PDX89786.1"/>
    <property type="molecule type" value="Genomic_DNA"/>
</dbReference>
<reference evidence="2 4" key="1">
    <citation type="journal article" date="2017" name="Front. Microbiol.">
        <title>New Insights into the Diversity of the Genus Faecalibacterium.</title>
        <authorList>
            <person name="Benevides L."/>
            <person name="Burman S."/>
            <person name="Martin R."/>
            <person name="Robert V."/>
            <person name="Thomas M."/>
            <person name="Miquel S."/>
            <person name="Chain F."/>
            <person name="Sokol H."/>
            <person name="Bermudez-Humaran L.G."/>
            <person name="Morrison M."/>
            <person name="Langella P."/>
            <person name="Azevedo V.A."/>
            <person name="Chatel J.M."/>
            <person name="Soares S."/>
        </authorList>
    </citation>
    <scope>NUCLEOTIDE SEQUENCE [LARGE SCALE GENOMIC DNA]</scope>
    <source>
        <strain evidence="2 4">AHMP21</strain>
    </source>
</reference>
<evidence type="ECO:0000313" key="4">
    <source>
        <dbReference type="Proteomes" id="UP000220438"/>
    </source>
</evidence>
<keyword evidence="1" id="KW-1133">Transmembrane helix</keyword>
<evidence type="ECO:0000313" key="3">
    <source>
        <dbReference type="EMBL" id="RGC07582.1"/>
    </source>
</evidence>
<reference evidence="3 5" key="2">
    <citation type="submission" date="2018-08" db="EMBL/GenBank/DDBJ databases">
        <title>A genome reference for cultivated species of the human gut microbiota.</title>
        <authorList>
            <person name="Zou Y."/>
            <person name="Xue W."/>
            <person name="Luo G."/>
        </authorList>
    </citation>
    <scope>NUCLEOTIDE SEQUENCE [LARGE SCALE GENOMIC DNA]</scope>
    <source>
        <strain evidence="3 5">AM42-11AC</strain>
    </source>
</reference>
<protein>
    <submittedName>
        <fullName evidence="2">Uncharacterized protein</fullName>
    </submittedName>
</protein>
<comment type="caution">
    <text evidence="2">The sequence shown here is derived from an EMBL/GenBank/DDBJ whole genome shotgun (WGS) entry which is preliminary data.</text>
</comment>
<dbReference type="Proteomes" id="UP000220438">
    <property type="component" value="Unassembled WGS sequence"/>
</dbReference>
<evidence type="ECO:0000313" key="5">
    <source>
        <dbReference type="Proteomes" id="UP000261079"/>
    </source>
</evidence>
<name>A0A2A7BEJ9_9FIRM</name>
<organism evidence="2 4">
    <name type="scientific">Faecalibacterium prausnitzii</name>
    <dbReference type="NCBI Taxonomy" id="853"/>
    <lineage>
        <taxon>Bacteria</taxon>
        <taxon>Bacillati</taxon>
        <taxon>Bacillota</taxon>
        <taxon>Clostridia</taxon>
        <taxon>Eubacteriales</taxon>
        <taxon>Oscillospiraceae</taxon>
        <taxon>Faecalibacterium</taxon>
    </lineage>
</organism>
<evidence type="ECO:0000313" key="2">
    <source>
        <dbReference type="EMBL" id="PDX89786.1"/>
    </source>
</evidence>
<evidence type="ECO:0000256" key="1">
    <source>
        <dbReference type="SAM" id="Phobius"/>
    </source>
</evidence>
<sequence>MCDIHLDTPKNFLLLLKQTKDGRPGLPALNAVLFIIALNSPGQQALFYMFFAFLLHFRAVLSFCQLFFSYILQVFYI</sequence>
<keyword evidence="1" id="KW-0472">Membrane</keyword>
<proteinExistence type="predicted"/>
<keyword evidence="1" id="KW-0812">Transmembrane</keyword>
<dbReference type="AlphaFoldDB" id="A0A2A7BEJ9"/>
<dbReference type="EMBL" id="QVEZ01000001">
    <property type="protein sequence ID" value="RGC07582.1"/>
    <property type="molecule type" value="Genomic_DNA"/>
</dbReference>
<gene>
    <name evidence="2" type="ORF">CHR61_06460</name>
    <name evidence="3" type="ORF">DW905_03220</name>
</gene>
<accession>A0A2A7BEJ9</accession>
<feature type="transmembrane region" description="Helical" evidence="1">
    <location>
        <begin position="46"/>
        <end position="72"/>
    </location>
</feature>